<reference evidence="1 2" key="1">
    <citation type="submission" date="2019-07" db="EMBL/GenBank/DDBJ databases">
        <authorList>
            <person name="Cremers G."/>
        </authorList>
    </citation>
    <scope>NUCLEOTIDE SEQUENCE [LARGE SCALE GENOMIC DNA]</scope>
</reference>
<dbReference type="AlphaFoldDB" id="A0A564ZJR7"/>
<accession>A0A564ZJR7</accession>
<name>A0A564ZJR7_9BACT</name>
<dbReference type="EMBL" id="CABIKM010000029">
    <property type="protein sequence ID" value="VUZ85565.1"/>
    <property type="molecule type" value="Genomic_DNA"/>
</dbReference>
<protein>
    <submittedName>
        <fullName evidence="1">Uncharacterized protein</fullName>
    </submittedName>
</protein>
<dbReference type="Proteomes" id="UP000334340">
    <property type="component" value="Unassembled WGS sequence"/>
</dbReference>
<organism evidence="1 2">
    <name type="scientific">Candidatus Methylomirabilis lanthanidiphila</name>
    <dbReference type="NCBI Taxonomy" id="2211376"/>
    <lineage>
        <taxon>Bacteria</taxon>
        <taxon>Candidatus Methylomirabilota</taxon>
        <taxon>Candidatus Methylomirabilia</taxon>
        <taxon>Candidatus Methylomirabilales</taxon>
        <taxon>Candidatus Methylomirabilaceae</taxon>
        <taxon>Candidatus Methylomirabilis</taxon>
    </lineage>
</organism>
<sequence>MLSRQSLPRPMRKPAGKRVRVAVCVVLLMGHIFLAACAAGKGPPPNVSSRLLSLMRVVEGTSPRMNTGLQEIRPLHGARLDEAGRLEVMIDMTEVTGDTLKALQARGCAIEIYDPAQHLVQAWVPMERLREVASLPFVKFLDLPNYGITNRPEH</sequence>
<proteinExistence type="predicted"/>
<evidence type="ECO:0000313" key="2">
    <source>
        <dbReference type="Proteomes" id="UP000334340"/>
    </source>
</evidence>
<gene>
    <name evidence="1" type="ORF">MELA_01950</name>
</gene>
<keyword evidence="2" id="KW-1185">Reference proteome</keyword>
<evidence type="ECO:0000313" key="1">
    <source>
        <dbReference type="EMBL" id="VUZ85565.1"/>
    </source>
</evidence>